<proteinExistence type="predicted"/>
<feature type="compositionally biased region" description="Basic and acidic residues" evidence="1">
    <location>
        <begin position="106"/>
        <end position="121"/>
    </location>
</feature>
<sequence length="121" mass="13670">MVQRVVDGGRQTGGGGQRNPPDHVADVRHQGEAKQTFDVVLGHRPQDPNQHGQQAEHPQQVCQRVLREQEELQPNQGVNPHLRQQACEHRRHRSGGGRVGVGKPGRQREDRRLDSKSHQQQ</sequence>
<comment type="caution">
    <text evidence="2">The sequence shown here is derived from an EMBL/GenBank/DDBJ whole genome shotgun (WGS) entry which is preliminary data.</text>
</comment>
<evidence type="ECO:0000256" key="1">
    <source>
        <dbReference type="SAM" id="MobiDB-lite"/>
    </source>
</evidence>
<evidence type="ECO:0000313" key="2">
    <source>
        <dbReference type="EMBL" id="MPN57251.1"/>
    </source>
</evidence>
<dbReference type="EMBL" id="VSSQ01128565">
    <property type="protein sequence ID" value="MPN57251.1"/>
    <property type="molecule type" value="Genomic_DNA"/>
</dbReference>
<name>A0A645J0Y5_9ZZZZ</name>
<reference evidence="2" key="1">
    <citation type="submission" date="2019-08" db="EMBL/GenBank/DDBJ databases">
        <authorList>
            <person name="Kucharzyk K."/>
            <person name="Murdoch R.W."/>
            <person name="Higgins S."/>
            <person name="Loffler F."/>
        </authorList>
    </citation>
    <scope>NUCLEOTIDE SEQUENCE</scope>
</reference>
<dbReference type="AlphaFoldDB" id="A0A645J0Y5"/>
<accession>A0A645J0Y5</accession>
<feature type="compositionally biased region" description="Polar residues" evidence="1">
    <location>
        <begin position="47"/>
        <end position="62"/>
    </location>
</feature>
<protein>
    <submittedName>
        <fullName evidence="2">Uncharacterized protein</fullName>
    </submittedName>
</protein>
<feature type="compositionally biased region" description="Basic and acidic residues" evidence="1">
    <location>
        <begin position="20"/>
        <end position="32"/>
    </location>
</feature>
<gene>
    <name evidence="2" type="ORF">SDC9_204945</name>
</gene>
<organism evidence="2">
    <name type="scientific">bioreactor metagenome</name>
    <dbReference type="NCBI Taxonomy" id="1076179"/>
    <lineage>
        <taxon>unclassified sequences</taxon>
        <taxon>metagenomes</taxon>
        <taxon>ecological metagenomes</taxon>
    </lineage>
</organism>
<feature type="region of interest" description="Disordered" evidence="1">
    <location>
        <begin position="1"/>
        <end position="121"/>
    </location>
</feature>